<dbReference type="AlphaFoldDB" id="A0A9Q1AAM7"/>
<evidence type="ECO:0000313" key="2">
    <source>
        <dbReference type="EMBL" id="KAJ6764082.1"/>
    </source>
</evidence>
<accession>A0A9Q1AAM7</accession>
<proteinExistence type="predicted"/>
<name>A0A9Q1AAM7_SALPP</name>
<evidence type="ECO:0000256" key="1">
    <source>
        <dbReference type="SAM" id="MobiDB-lite"/>
    </source>
</evidence>
<dbReference type="EMBL" id="JAPFFK010000005">
    <property type="protein sequence ID" value="KAJ6764082.1"/>
    <property type="molecule type" value="Genomic_DNA"/>
</dbReference>
<protein>
    <submittedName>
        <fullName evidence="2">Uncharacterized protein</fullName>
    </submittedName>
</protein>
<evidence type="ECO:0000313" key="3">
    <source>
        <dbReference type="Proteomes" id="UP001151532"/>
    </source>
</evidence>
<organism evidence="2 3">
    <name type="scientific">Salix purpurea</name>
    <name type="common">Purple osier willow</name>
    <dbReference type="NCBI Taxonomy" id="77065"/>
    <lineage>
        <taxon>Eukaryota</taxon>
        <taxon>Viridiplantae</taxon>
        <taxon>Streptophyta</taxon>
        <taxon>Embryophyta</taxon>
        <taxon>Tracheophyta</taxon>
        <taxon>Spermatophyta</taxon>
        <taxon>Magnoliopsida</taxon>
        <taxon>eudicotyledons</taxon>
        <taxon>Gunneridae</taxon>
        <taxon>Pentapetalae</taxon>
        <taxon>rosids</taxon>
        <taxon>fabids</taxon>
        <taxon>Malpighiales</taxon>
        <taxon>Salicaceae</taxon>
        <taxon>Saliceae</taxon>
        <taxon>Salix</taxon>
    </lineage>
</organism>
<reference evidence="2" key="1">
    <citation type="submission" date="2022-11" db="EMBL/GenBank/DDBJ databases">
        <authorList>
            <person name="Hyden B.L."/>
            <person name="Feng K."/>
            <person name="Yates T."/>
            <person name="Jawdy S."/>
            <person name="Smart L.B."/>
            <person name="Muchero W."/>
        </authorList>
    </citation>
    <scope>NUCLEOTIDE SEQUENCE</scope>
    <source>
        <tissue evidence="2">Shoot tip</tissue>
    </source>
</reference>
<gene>
    <name evidence="2" type="ORF">OIU79_024595</name>
</gene>
<sequence length="36" mass="4172">MSSFFKSRFRNSRNSKENANAWLENNKEALPAHCSV</sequence>
<comment type="caution">
    <text evidence="2">The sequence shown here is derived from an EMBL/GenBank/DDBJ whole genome shotgun (WGS) entry which is preliminary data.</text>
</comment>
<feature type="region of interest" description="Disordered" evidence="1">
    <location>
        <begin position="1"/>
        <end position="20"/>
    </location>
</feature>
<keyword evidence="3" id="KW-1185">Reference proteome</keyword>
<reference evidence="2" key="2">
    <citation type="journal article" date="2023" name="Int. J. Mol. Sci.">
        <title>De Novo Assembly and Annotation of 11 Diverse Shrub Willow (Salix) Genomes Reveals Novel Gene Organization in Sex-Linked Regions.</title>
        <authorList>
            <person name="Hyden B."/>
            <person name="Feng K."/>
            <person name="Yates T.B."/>
            <person name="Jawdy S."/>
            <person name="Cereghino C."/>
            <person name="Smart L.B."/>
            <person name="Muchero W."/>
        </authorList>
    </citation>
    <scope>NUCLEOTIDE SEQUENCE</scope>
    <source>
        <tissue evidence="2">Shoot tip</tissue>
    </source>
</reference>
<dbReference type="Proteomes" id="UP001151532">
    <property type="component" value="Chromosome 13"/>
</dbReference>